<dbReference type="Gene3D" id="1.10.418.20">
    <property type="match status" value="1"/>
</dbReference>
<feature type="region of interest" description="Disordered" evidence="4">
    <location>
        <begin position="1"/>
        <end position="29"/>
    </location>
</feature>
<evidence type="ECO:0000313" key="6">
    <source>
        <dbReference type="EMBL" id="KAI5342778.1"/>
    </source>
</evidence>
<name>A0AAD4WGP5_PRUDU</name>
<comment type="caution">
    <text evidence="6">The sequence shown here is derived from an EMBL/GenBank/DDBJ whole genome shotgun (WGS) entry which is preliminary data.</text>
</comment>
<keyword evidence="3" id="KW-0378">Hydrolase</keyword>
<dbReference type="SUPFAM" id="SSF54001">
    <property type="entry name" value="Cysteine proteinases"/>
    <property type="match status" value="1"/>
</dbReference>
<feature type="region of interest" description="Disordered" evidence="4">
    <location>
        <begin position="123"/>
        <end position="143"/>
    </location>
</feature>
<gene>
    <name evidence="6" type="ORF">L3X38_010654</name>
</gene>
<dbReference type="Proteomes" id="UP001054821">
    <property type="component" value="Chromosome 2"/>
</dbReference>
<evidence type="ECO:0000256" key="4">
    <source>
        <dbReference type="SAM" id="MobiDB-lite"/>
    </source>
</evidence>
<proteinExistence type="inferred from homology"/>
<keyword evidence="7" id="KW-1185">Reference proteome</keyword>
<reference evidence="6 7" key="1">
    <citation type="journal article" date="2022" name="G3 (Bethesda)">
        <title>Whole-genome sequence and methylome profiling of the almond [Prunus dulcis (Mill.) D.A. Webb] cultivar 'Nonpareil'.</title>
        <authorList>
            <person name="D'Amico-Willman K.M."/>
            <person name="Ouma W.Z."/>
            <person name="Meulia T."/>
            <person name="Sideli G.M."/>
            <person name="Gradziel T.M."/>
            <person name="Fresnedo-Ramirez J."/>
        </authorList>
    </citation>
    <scope>NUCLEOTIDE SEQUENCE [LARGE SCALE GENOMIC DNA]</scope>
    <source>
        <strain evidence="6">Clone GOH B32 T37-40</strain>
    </source>
</reference>
<keyword evidence="2" id="KW-0645">Protease</keyword>
<evidence type="ECO:0000256" key="2">
    <source>
        <dbReference type="ARBA" id="ARBA00022670"/>
    </source>
</evidence>
<dbReference type="InterPro" id="IPR038765">
    <property type="entry name" value="Papain-like_cys_pep_sf"/>
</dbReference>
<dbReference type="InterPro" id="IPR003653">
    <property type="entry name" value="Peptidase_C48_C"/>
</dbReference>
<sequence length="143" mass="16395">MEDLGLQGLVGKRVKGEEEDNDERGYDDDYDGFDDFAYEEGDEIKFVSQPTSKDRWGTDFLYALQSRPSLGLGHLNTQGRKAPIWKALQGTPKQLSSVECGYYVMRFMKDIITNPSLEFEKKFEKGKDPAPYPQEAIEEVRKE</sequence>
<dbReference type="Pfam" id="PF02902">
    <property type="entry name" value="Peptidase_C48"/>
    <property type="match status" value="1"/>
</dbReference>
<evidence type="ECO:0000256" key="3">
    <source>
        <dbReference type="ARBA" id="ARBA00022801"/>
    </source>
</evidence>
<feature type="domain" description="Ubiquitin-like protease family profile" evidence="5">
    <location>
        <begin position="83"/>
        <end position="120"/>
    </location>
</feature>
<dbReference type="GO" id="GO:0008234">
    <property type="term" value="F:cysteine-type peptidase activity"/>
    <property type="evidence" value="ECO:0007669"/>
    <property type="project" value="InterPro"/>
</dbReference>
<evidence type="ECO:0000256" key="1">
    <source>
        <dbReference type="ARBA" id="ARBA00005234"/>
    </source>
</evidence>
<dbReference type="GO" id="GO:0006508">
    <property type="term" value="P:proteolysis"/>
    <property type="evidence" value="ECO:0007669"/>
    <property type="project" value="UniProtKB-KW"/>
</dbReference>
<dbReference type="EMBL" id="JAJFAZ020000002">
    <property type="protein sequence ID" value="KAI5342778.1"/>
    <property type="molecule type" value="Genomic_DNA"/>
</dbReference>
<protein>
    <recommendedName>
        <fullName evidence="5">Ubiquitin-like protease family profile domain-containing protein</fullName>
    </recommendedName>
</protein>
<comment type="similarity">
    <text evidence="1">Belongs to the peptidase C48 family.</text>
</comment>
<accession>A0AAD4WGP5</accession>
<organism evidence="6 7">
    <name type="scientific">Prunus dulcis</name>
    <name type="common">Almond</name>
    <name type="synonym">Amygdalus dulcis</name>
    <dbReference type="NCBI Taxonomy" id="3755"/>
    <lineage>
        <taxon>Eukaryota</taxon>
        <taxon>Viridiplantae</taxon>
        <taxon>Streptophyta</taxon>
        <taxon>Embryophyta</taxon>
        <taxon>Tracheophyta</taxon>
        <taxon>Spermatophyta</taxon>
        <taxon>Magnoliopsida</taxon>
        <taxon>eudicotyledons</taxon>
        <taxon>Gunneridae</taxon>
        <taxon>Pentapetalae</taxon>
        <taxon>rosids</taxon>
        <taxon>fabids</taxon>
        <taxon>Rosales</taxon>
        <taxon>Rosaceae</taxon>
        <taxon>Amygdaloideae</taxon>
        <taxon>Amygdaleae</taxon>
        <taxon>Prunus</taxon>
    </lineage>
</organism>
<evidence type="ECO:0000313" key="7">
    <source>
        <dbReference type="Proteomes" id="UP001054821"/>
    </source>
</evidence>
<dbReference type="AlphaFoldDB" id="A0AAD4WGP5"/>
<feature type="compositionally biased region" description="Acidic residues" evidence="4">
    <location>
        <begin position="17"/>
        <end position="29"/>
    </location>
</feature>
<evidence type="ECO:0000259" key="5">
    <source>
        <dbReference type="Pfam" id="PF02902"/>
    </source>
</evidence>